<dbReference type="GO" id="GO:0007154">
    <property type="term" value="P:cell communication"/>
    <property type="evidence" value="ECO:0007669"/>
    <property type="project" value="InterPro"/>
</dbReference>
<evidence type="ECO:0000256" key="3">
    <source>
        <dbReference type="ARBA" id="ARBA00022837"/>
    </source>
</evidence>
<proteinExistence type="predicted"/>
<dbReference type="Gene3D" id="2.60.40.2030">
    <property type="match status" value="3"/>
</dbReference>
<evidence type="ECO:0000313" key="6">
    <source>
        <dbReference type="EMBL" id="SVC81312.1"/>
    </source>
</evidence>
<dbReference type="PANTHER" id="PTHR11878">
    <property type="entry name" value="SODIUM/CALCIUM EXCHANGER"/>
    <property type="match status" value="1"/>
</dbReference>
<feature type="non-terminal residue" evidence="6">
    <location>
        <position position="335"/>
    </location>
</feature>
<keyword evidence="4" id="KW-0406">Ion transport</keyword>
<dbReference type="SUPFAM" id="SSF141072">
    <property type="entry name" value="CalX-like"/>
    <property type="match status" value="3"/>
</dbReference>
<accession>A0A382Q9V0</accession>
<dbReference type="InterPro" id="IPR051171">
    <property type="entry name" value="CaCA"/>
</dbReference>
<gene>
    <name evidence="6" type="ORF">METZ01_LOCUS334166</name>
</gene>
<keyword evidence="3" id="KW-0106">Calcium</keyword>
<keyword evidence="1" id="KW-0732">Signal</keyword>
<keyword evidence="2" id="KW-0677">Repeat</keyword>
<dbReference type="Pfam" id="PF03160">
    <property type="entry name" value="Calx-beta"/>
    <property type="match status" value="2"/>
</dbReference>
<protein>
    <recommendedName>
        <fullName evidence="5">Calx-beta domain-containing protein</fullName>
    </recommendedName>
</protein>
<evidence type="ECO:0000256" key="1">
    <source>
        <dbReference type="ARBA" id="ARBA00022729"/>
    </source>
</evidence>
<dbReference type="GO" id="GO:0030001">
    <property type="term" value="P:metal ion transport"/>
    <property type="evidence" value="ECO:0007669"/>
    <property type="project" value="TreeGrafter"/>
</dbReference>
<dbReference type="InterPro" id="IPR038081">
    <property type="entry name" value="CalX-like_sf"/>
</dbReference>
<dbReference type="SMART" id="SM00237">
    <property type="entry name" value="Calx_beta"/>
    <property type="match status" value="2"/>
</dbReference>
<name>A0A382Q9V0_9ZZZZ</name>
<dbReference type="GO" id="GO:0016020">
    <property type="term" value="C:membrane"/>
    <property type="evidence" value="ECO:0007669"/>
    <property type="project" value="InterPro"/>
</dbReference>
<reference evidence="6" key="1">
    <citation type="submission" date="2018-05" db="EMBL/GenBank/DDBJ databases">
        <authorList>
            <person name="Lanie J.A."/>
            <person name="Ng W.-L."/>
            <person name="Kazmierczak K.M."/>
            <person name="Andrzejewski T.M."/>
            <person name="Davidsen T.M."/>
            <person name="Wayne K.J."/>
            <person name="Tettelin H."/>
            <person name="Glass J.I."/>
            <person name="Rusch D."/>
            <person name="Podicherti R."/>
            <person name="Tsui H.-C.T."/>
            <person name="Winkler M.E."/>
        </authorList>
    </citation>
    <scope>NUCLEOTIDE SEQUENCE</scope>
</reference>
<evidence type="ECO:0000256" key="2">
    <source>
        <dbReference type="ARBA" id="ARBA00022737"/>
    </source>
</evidence>
<dbReference type="EMBL" id="UINC01112397">
    <property type="protein sequence ID" value="SVC81312.1"/>
    <property type="molecule type" value="Genomic_DNA"/>
</dbReference>
<feature type="non-terminal residue" evidence="6">
    <location>
        <position position="1"/>
    </location>
</feature>
<sequence length="335" mass="34504">FNYAINAADGGTAAGSGTDYTLAAASTTIDAGESDIDIDVTIVGDVLYENNETIIIALDPDNGGITNAQDGTMAHTVNIQEDDSAPKIQFSSNTGSTGTTDVGPEATTKTLTIELDAVSSMDATVNYNTSDGTAIAGVDYTALASQTATIPALEQNITISLTTLSDALDEAEETIFINLTNPTNSSLDANNEMTFTINDDDPTPTIAFSSSAYENNEATTSPSLTVNLSAASGRDVVIGYAVNTDDGTATGGGTDYLFTDNAAYTIPTGDNGAGGDASITIPFTVINDDLYELDQTIVVDLDAVTNVAAGAAELQKTTYTILNVSGNDNPPNVEY</sequence>
<dbReference type="AlphaFoldDB" id="A0A382Q9V0"/>
<feature type="domain" description="Calx-beta" evidence="5">
    <location>
        <begin position="193"/>
        <end position="302"/>
    </location>
</feature>
<dbReference type="InterPro" id="IPR003644">
    <property type="entry name" value="Calx_beta"/>
</dbReference>
<organism evidence="6">
    <name type="scientific">marine metagenome</name>
    <dbReference type="NCBI Taxonomy" id="408172"/>
    <lineage>
        <taxon>unclassified sequences</taxon>
        <taxon>metagenomes</taxon>
        <taxon>ecological metagenomes</taxon>
    </lineage>
</organism>
<dbReference type="PANTHER" id="PTHR11878:SF65">
    <property type="entry name" value="NA_CA-EXCHANGE PROTEIN, ISOFORM G"/>
    <property type="match status" value="1"/>
</dbReference>
<evidence type="ECO:0000259" key="5">
    <source>
        <dbReference type="SMART" id="SM00237"/>
    </source>
</evidence>
<feature type="domain" description="Calx-beta" evidence="5">
    <location>
        <begin position="75"/>
        <end position="180"/>
    </location>
</feature>
<keyword evidence="4" id="KW-0813">Transport</keyword>
<evidence type="ECO:0000256" key="4">
    <source>
        <dbReference type="ARBA" id="ARBA00023065"/>
    </source>
</evidence>